<gene>
    <name evidence="7" type="ORF">GA0070564_101258</name>
</gene>
<sequence>MTSRRGEALALAGLLAAAGVTHLTRPGFYDPIVPRRLPGPARFWTYASGVAELAVATAVAVPRTRRAGGLAAAALFVAVLPANVRMAADWRHRGPTKRAIGYGRLPLQAPLIWWALRVAERPAEKG</sequence>
<dbReference type="GO" id="GO:0016020">
    <property type="term" value="C:membrane"/>
    <property type="evidence" value="ECO:0007669"/>
    <property type="project" value="UniProtKB-SubCell"/>
</dbReference>
<keyword evidence="2 5" id="KW-0812">Transmembrane</keyword>
<dbReference type="EMBL" id="FMCX01000001">
    <property type="protein sequence ID" value="SCE67272.1"/>
    <property type="molecule type" value="Genomic_DNA"/>
</dbReference>
<feature type="transmembrane region" description="Helical" evidence="5">
    <location>
        <begin position="68"/>
        <end position="88"/>
    </location>
</feature>
<accession>A0A1C4U6J8</accession>
<evidence type="ECO:0000256" key="5">
    <source>
        <dbReference type="SAM" id="Phobius"/>
    </source>
</evidence>
<dbReference type="GO" id="GO:0030416">
    <property type="term" value="P:methylamine metabolic process"/>
    <property type="evidence" value="ECO:0007669"/>
    <property type="project" value="InterPro"/>
</dbReference>
<dbReference type="InterPro" id="IPR009908">
    <property type="entry name" value="Methylamine_util_MauE"/>
</dbReference>
<keyword evidence="3 5" id="KW-1133">Transmembrane helix</keyword>
<comment type="subcellular location">
    <subcellularLocation>
        <location evidence="1">Membrane</location>
        <topology evidence="1">Multi-pass membrane protein</topology>
    </subcellularLocation>
</comment>
<name>A0A1C4U6J8_9ACTN</name>
<evidence type="ECO:0000313" key="7">
    <source>
        <dbReference type="EMBL" id="SCE67272.1"/>
    </source>
</evidence>
<dbReference type="AlphaFoldDB" id="A0A1C4U6J8"/>
<organism evidence="7 8">
    <name type="scientific">Micromonospora mirobrigensis</name>
    <dbReference type="NCBI Taxonomy" id="262898"/>
    <lineage>
        <taxon>Bacteria</taxon>
        <taxon>Bacillati</taxon>
        <taxon>Actinomycetota</taxon>
        <taxon>Actinomycetes</taxon>
        <taxon>Micromonosporales</taxon>
        <taxon>Micromonosporaceae</taxon>
        <taxon>Micromonospora</taxon>
    </lineage>
</organism>
<evidence type="ECO:0000256" key="3">
    <source>
        <dbReference type="ARBA" id="ARBA00022989"/>
    </source>
</evidence>
<dbReference type="OrthoDB" id="3267646at2"/>
<protein>
    <submittedName>
        <fullName evidence="7">Uncharacterized membrane protein</fullName>
    </submittedName>
</protein>
<evidence type="ECO:0000256" key="4">
    <source>
        <dbReference type="ARBA" id="ARBA00023136"/>
    </source>
</evidence>
<feature type="transmembrane region" description="Helical" evidence="5">
    <location>
        <begin position="43"/>
        <end position="61"/>
    </location>
</feature>
<evidence type="ECO:0000256" key="1">
    <source>
        <dbReference type="ARBA" id="ARBA00004141"/>
    </source>
</evidence>
<dbReference type="RefSeq" id="WP_091601326.1">
    <property type="nucleotide sequence ID" value="NZ_FMCX01000001.1"/>
</dbReference>
<keyword evidence="4 5" id="KW-0472">Membrane</keyword>
<dbReference type="Proteomes" id="UP000199504">
    <property type="component" value="Unassembled WGS sequence"/>
</dbReference>
<dbReference type="PANTHER" id="PTHR36974">
    <property type="entry name" value="MEMBRANE PROTEIN-RELATED"/>
    <property type="match status" value="1"/>
</dbReference>
<evidence type="ECO:0000256" key="2">
    <source>
        <dbReference type="ARBA" id="ARBA00022692"/>
    </source>
</evidence>
<proteinExistence type="predicted"/>
<reference evidence="8" key="1">
    <citation type="submission" date="2016-06" db="EMBL/GenBank/DDBJ databases">
        <authorList>
            <person name="Varghese N."/>
            <person name="Submissions Spin"/>
        </authorList>
    </citation>
    <scope>NUCLEOTIDE SEQUENCE [LARGE SCALE GENOMIC DNA]</scope>
    <source>
        <strain evidence="8">DSM 44830</strain>
    </source>
</reference>
<dbReference type="STRING" id="262898.GA0070564_101258"/>
<dbReference type="Pfam" id="PF07291">
    <property type="entry name" value="MauE"/>
    <property type="match status" value="1"/>
</dbReference>
<keyword evidence="8" id="KW-1185">Reference proteome</keyword>
<evidence type="ECO:0000313" key="8">
    <source>
        <dbReference type="Proteomes" id="UP000199504"/>
    </source>
</evidence>
<dbReference type="PANTHER" id="PTHR36974:SF1">
    <property type="entry name" value="DOXX FAMILY MEMBRANE PROTEIN"/>
    <property type="match status" value="1"/>
</dbReference>
<feature type="domain" description="Methylamine utilisation protein MauE" evidence="6">
    <location>
        <begin position="9"/>
        <end position="80"/>
    </location>
</feature>
<evidence type="ECO:0000259" key="6">
    <source>
        <dbReference type="Pfam" id="PF07291"/>
    </source>
</evidence>